<feature type="domain" description="Bacterial surface antigen (D15)" evidence="3">
    <location>
        <begin position="50"/>
        <end position="180"/>
    </location>
</feature>
<accession>A0A8S0Y6U4</accession>
<dbReference type="GO" id="GO:0019867">
    <property type="term" value="C:outer membrane"/>
    <property type="evidence" value="ECO:0007669"/>
    <property type="project" value="InterPro"/>
</dbReference>
<evidence type="ECO:0000256" key="1">
    <source>
        <dbReference type="ARBA" id="ARBA00004370"/>
    </source>
</evidence>
<keyword evidence="5" id="KW-1185">Reference proteome</keyword>
<dbReference type="InterPro" id="IPR000184">
    <property type="entry name" value="Bac_surfAg_D15"/>
</dbReference>
<evidence type="ECO:0000313" key="4">
    <source>
        <dbReference type="EMBL" id="CAA9892219.1"/>
    </source>
</evidence>
<dbReference type="Pfam" id="PF01103">
    <property type="entry name" value="Omp85"/>
    <property type="match status" value="1"/>
</dbReference>
<evidence type="ECO:0000259" key="3">
    <source>
        <dbReference type="Pfam" id="PF01103"/>
    </source>
</evidence>
<keyword evidence="2" id="KW-0472">Membrane</keyword>
<dbReference type="EMBL" id="CADCXN010000092">
    <property type="protein sequence ID" value="CAA9892219.1"/>
    <property type="molecule type" value="Genomic_DNA"/>
</dbReference>
<dbReference type="GO" id="GO:0098046">
    <property type="term" value="C:type V protein secretion system complex"/>
    <property type="evidence" value="ECO:0007669"/>
    <property type="project" value="TreeGrafter"/>
</dbReference>
<proteinExistence type="predicted"/>
<evidence type="ECO:0000256" key="2">
    <source>
        <dbReference type="ARBA" id="ARBA00023136"/>
    </source>
</evidence>
<organism evidence="4 5">
    <name type="scientific">Candidatus Methylobacter favarea</name>
    <dbReference type="NCBI Taxonomy" id="2707345"/>
    <lineage>
        <taxon>Bacteria</taxon>
        <taxon>Pseudomonadati</taxon>
        <taxon>Pseudomonadota</taxon>
        <taxon>Gammaproteobacteria</taxon>
        <taxon>Methylococcales</taxon>
        <taxon>Methylococcaceae</taxon>
        <taxon>Methylobacter</taxon>
    </lineage>
</organism>
<evidence type="ECO:0000313" key="5">
    <source>
        <dbReference type="Proteomes" id="UP000494216"/>
    </source>
</evidence>
<protein>
    <submittedName>
        <fullName evidence="4">ShlB/FhaC/HecB family hemolysin secretion/activation protein</fullName>
    </submittedName>
</protein>
<comment type="subcellular location">
    <subcellularLocation>
        <location evidence="1">Membrane</location>
    </subcellularLocation>
</comment>
<comment type="caution">
    <text evidence="4">The sequence shown here is derived from an EMBL/GenBank/DDBJ whole genome shotgun (WGS) entry which is preliminary data.</text>
</comment>
<sequence>MFAVRSIFNIGIDALDATINQHAPDGRFFSWLGQLQWARHVRSGQIIWRADVQLTDDPLLPLEKFQIGGANSVRGYRENQIVRDWGFSSSLEYRQPLFNNFFGPNKFFVAPFADVGGAWNTDDNTANSQDLLVSIGLGVIWEPDRRLHSHVYWGKGLINVNNPDNDPQDYGFHFKVSGQFF</sequence>
<dbReference type="AlphaFoldDB" id="A0A8S0Y6U4"/>
<dbReference type="GO" id="GO:0008320">
    <property type="term" value="F:protein transmembrane transporter activity"/>
    <property type="evidence" value="ECO:0007669"/>
    <property type="project" value="TreeGrafter"/>
</dbReference>
<dbReference type="PANTHER" id="PTHR34597:SF3">
    <property type="entry name" value="OUTER MEMBRANE TRANSPORTER CDIB"/>
    <property type="match status" value="1"/>
</dbReference>
<dbReference type="PANTHER" id="PTHR34597">
    <property type="entry name" value="SLR1661 PROTEIN"/>
    <property type="match status" value="1"/>
</dbReference>
<dbReference type="InterPro" id="IPR051544">
    <property type="entry name" value="TPS_OM_transporter"/>
</dbReference>
<dbReference type="Gene3D" id="2.40.160.50">
    <property type="entry name" value="membrane protein fhac: a member of the omp85/tpsb transporter family"/>
    <property type="match status" value="1"/>
</dbReference>
<gene>
    <name evidence="4" type="ORF">METHB2_600014</name>
</gene>
<dbReference type="Proteomes" id="UP000494216">
    <property type="component" value="Unassembled WGS sequence"/>
</dbReference>
<reference evidence="4 5" key="1">
    <citation type="submission" date="2020-02" db="EMBL/GenBank/DDBJ databases">
        <authorList>
            <person name="Hogendoorn C."/>
        </authorList>
    </citation>
    <scope>NUCLEOTIDE SEQUENCE [LARGE SCALE GENOMIC DNA]</scope>
    <source>
        <strain evidence="4">METHB21</strain>
    </source>
</reference>
<name>A0A8S0Y6U4_9GAMM</name>
<dbReference type="GO" id="GO:0046819">
    <property type="term" value="P:protein secretion by the type V secretion system"/>
    <property type="evidence" value="ECO:0007669"/>
    <property type="project" value="TreeGrafter"/>
</dbReference>